<accession>A0ABS2VZL9</accession>
<dbReference type="Pfam" id="PF25232">
    <property type="entry name" value="DUF7848"/>
    <property type="match status" value="1"/>
</dbReference>
<evidence type="ECO:0000259" key="1">
    <source>
        <dbReference type="Pfam" id="PF25232"/>
    </source>
</evidence>
<comment type="caution">
    <text evidence="2">The sequence shown here is derived from an EMBL/GenBank/DDBJ whole genome shotgun (WGS) entry which is preliminary data.</text>
</comment>
<name>A0ABS2VZL9_STRAS</name>
<dbReference type="InterPro" id="IPR057170">
    <property type="entry name" value="DUF7848"/>
</dbReference>
<keyword evidence="3" id="KW-1185">Reference proteome</keyword>
<dbReference type="Proteomes" id="UP000788262">
    <property type="component" value="Unassembled WGS sequence"/>
</dbReference>
<feature type="domain" description="DUF7848" evidence="1">
    <location>
        <begin position="2"/>
        <end position="74"/>
    </location>
</feature>
<reference evidence="2 3" key="1">
    <citation type="submission" date="2021-02" db="EMBL/GenBank/DDBJ databases">
        <title>Whole genome sequencing of Streptomyces actuosus VRA1.</title>
        <authorList>
            <person name="Sen G."/>
            <person name="Sen A."/>
        </authorList>
    </citation>
    <scope>NUCLEOTIDE SEQUENCE [LARGE SCALE GENOMIC DNA]</scope>
    <source>
        <strain evidence="2 3">VRA1</strain>
    </source>
</reference>
<dbReference type="RefSeq" id="WP_205386726.1">
    <property type="nucleotide sequence ID" value="NZ_JAFFZS010000042.1"/>
</dbReference>
<sequence length="75" mass="8540">MSRVVLRYVPHTIRHVRDGGVTFEAFCVASGCDETSGPQDEQETAQDWCLRHTGRTGHDLFRRVATDHARVTRDE</sequence>
<proteinExistence type="predicted"/>
<evidence type="ECO:0000313" key="2">
    <source>
        <dbReference type="EMBL" id="MBN0048595.1"/>
    </source>
</evidence>
<protein>
    <recommendedName>
        <fullName evidence="1">DUF7848 domain-containing protein</fullName>
    </recommendedName>
</protein>
<dbReference type="EMBL" id="JAFFZS010000042">
    <property type="protein sequence ID" value="MBN0048595.1"/>
    <property type="molecule type" value="Genomic_DNA"/>
</dbReference>
<evidence type="ECO:0000313" key="3">
    <source>
        <dbReference type="Proteomes" id="UP000788262"/>
    </source>
</evidence>
<organism evidence="2 3">
    <name type="scientific">Streptomyces actuosus</name>
    <dbReference type="NCBI Taxonomy" id="1885"/>
    <lineage>
        <taxon>Bacteria</taxon>
        <taxon>Bacillati</taxon>
        <taxon>Actinomycetota</taxon>
        <taxon>Actinomycetes</taxon>
        <taxon>Kitasatosporales</taxon>
        <taxon>Streptomycetaceae</taxon>
        <taxon>Streptomyces</taxon>
    </lineage>
</organism>
<gene>
    <name evidence="2" type="ORF">JS756_31790</name>
</gene>